<feature type="compositionally biased region" description="Polar residues" evidence="1">
    <location>
        <begin position="154"/>
        <end position="173"/>
    </location>
</feature>
<feature type="compositionally biased region" description="Basic and acidic residues" evidence="1">
    <location>
        <begin position="11"/>
        <end position="25"/>
    </location>
</feature>
<dbReference type="Proteomes" id="UP000078546">
    <property type="component" value="Unassembled WGS sequence"/>
</dbReference>
<dbReference type="InterPro" id="IPR008780">
    <property type="entry name" value="Plasmodium_Vir"/>
</dbReference>
<name>A0A1A8X7K0_PLAOA</name>
<accession>A0A1A8X7K0</accession>
<organism evidence="2 3">
    <name type="scientific">Plasmodium ovale curtisi</name>
    <dbReference type="NCBI Taxonomy" id="864141"/>
    <lineage>
        <taxon>Eukaryota</taxon>
        <taxon>Sar</taxon>
        <taxon>Alveolata</taxon>
        <taxon>Apicomplexa</taxon>
        <taxon>Aconoidasida</taxon>
        <taxon>Haemosporida</taxon>
        <taxon>Plasmodiidae</taxon>
        <taxon>Plasmodium</taxon>
        <taxon>Plasmodium (Plasmodium)</taxon>
    </lineage>
</organism>
<evidence type="ECO:0008006" key="4">
    <source>
        <dbReference type="Google" id="ProtNLM"/>
    </source>
</evidence>
<feature type="compositionally biased region" description="Polar residues" evidence="1">
    <location>
        <begin position="214"/>
        <end position="237"/>
    </location>
</feature>
<evidence type="ECO:0000256" key="1">
    <source>
        <dbReference type="SAM" id="MobiDB-lite"/>
    </source>
</evidence>
<dbReference type="AlphaFoldDB" id="A0A1A8X7K0"/>
<protein>
    <recommendedName>
        <fullName evidence="4">PIR Superfamily Protein</fullName>
    </recommendedName>
</protein>
<reference evidence="3" key="1">
    <citation type="submission" date="2016-05" db="EMBL/GenBank/DDBJ databases">
        <authorList>
            <person name="Naeem Raeece"/>
        </authorList>
    </citation>
    <scope>NUCLEOTIDE SEQUENCE [LARGE SCALE GENOMIC DNA]</scope>
</reference>
<feature type="compositionally biased region" description="Low complexity" evidence="1">
    <location>
        <begin position="238"/>
        <end position="251"/>
    </location>
</feature>
<gene>
    <name evidence="2" type="ORF">POVCU1_065320</name>
</gene>
<evidence type="ECO:0000313" key="2">
    <source>
        <dbReference type="EMBL" id="SBT01225.1"/>
    </source>
</evidence>
<feature type="region of interest" description="Disordered" evidence="1">
    <location>
        <begin position="197"/>
        <end position="285"/>
    </location>
</feature>
<proteinExistence type="predicted"/>
<feature type="compositionally biased region" description="Acidic residues" evidence="1">
    <location>
        <begin position="26"/>
        <end position="61"/>
    </location>
</feature>
<feature type="region of interest" description="Disordered" evidence="1">
    <location>
        <begin position="154"/>
        <end position="178"/>
    </location>
</feature>
<sequence length="377" mass="43012">MNSENGYRVLAEGKGEIVDPRKEVATESDGEDDEEEEEGEEEEEEEEEEEDEEEDDEEKDEDEKKDVDGDCDKFLPELCSSNCHIHKLNLLNELSKGNDCSSFKQIIDLYNNRTKCQGEKSENVYCPYIKQFRNKYSHETIETLKCTVNESSLSSPEHYYSMSTSQVKKPNTGDQRKGNNNDICVLQCSSLVTEILDPETSDNDGAMSEKQAMEGNQSVRESHHAPSQITTSSEQNGSDTTISTSSTSCTHSTRKESCDQLLTTSKGTQREDSNELRQSNQGYTVDHVETHMDSQEESRSTSTIITSASSVLGIPFLLFMLYKFTPIGSKINNRKRKKYIWKINEEQYDQYLMYNPEIGNTNSNNNKYNIRYYSLIN</sequence>
<dbReference type="Pfam" id="PF05795">
    <property type="entry name" value="Plasmodium_Vir"/>
    <property type="match status" value="1"/>
</dbReference>
<dbReference type="EMBL" id="FLQV01002374">
    <property type="protein sequence ID" value="SBT01225.1"/>
    <property type="molecule type" value="Genomic_DNA"/>
</dbReference>
<evidence type="ECO:0000313" key="3">
    <source>
        <dbReference type="Proteomes" id="UP000078546"/>
    </source>
</evidence>
<feature type="region of interest" description="Disordered" evidence="1">
    <location>
        <begin position="1"/>
        <end position="68"/>
    </location>
</feature>